<evidence type="ECO:0000259" key="6">
    <source>
        <dbReference type="PROSITE" id="PS50112"/>
    </source>
</evidence>
<dbReference type="EMBL" id="LR746496">
    <property type="protein sequence ID" value="CAA7600599.1"/>
    <property type="molecule type" value="Genomic_DNA"/>
</dbReference>
<evidence type="ECO:0000256" key="2">
    <source>
        <dbReference type="ARBA" id="ARBA00022840"/>
    </source>
</evidence>
<dbReference type="InterPro" id="IPR002078">
    <property type="entry name" value="Sigma_54_int"/>
</dbReference>
<dbReference type="Pfam" id="PF02954">
    <property type="entry name" value="HTH_8"/>
    <property type="match status" value="1"/>
</dbReference>
<dbReference type="PROSITE" id="PS00675">
    <property type="entry name" value="SIGMA54_INTERACT_1"/>
    <property type="match status" value="1"/>
</dbReference>
<dbReference type="CDD" id="cd00130">
    <property type="entry name" value="PAS"/>
    <property type="match status" value="1"/>
</dbReference>
<dbReference type="Gene3D" id="3.30.450.20">
    <property type="entry name" value="PAS domain"/>
    <property type="match status" value="1"/>
</dbReference>
<evidence type="ECO:0000313" key="9">
    <source>
        <dbReference type="Proteomes" id="UP001071230"/>
    </source>
</evidence>
<keyword evidence="1" id="KW-0547">Nucleotide-binding</keyword>
<dbReference type="InterPro" id="IPR013767">
    <property type="entry name" value="PAS_fold"/>
</dbReference>
<sequence length="618" mass="68885">MLSRQHFSSSMASMSYFKANQYFVQQTAEAIAAVVEFEVAIIDNNLEVIAGTGCYKDQIGTVYGEGSITSRLLRMGGYCILENAPLVSAICRNCSFRQKCTLTGGLTFSIPLEEKVIGTISLYAFTESQRQNLLLNQDKLLSFLNKIALLMSSKIHESEMNGLLTLMTNQLGAVMDSIVEGIIAVDKEGIVNQINKAAEKLLFVRASQILGVPLNELFPGLAIPKVLELGQPYVEQEILYKSREQNLQFIGTMTPIKLEGKIAGMVISLRSVRDVRKLAGRLIREERKYTLDGILGTSESITELKHKMQLVAATDSTVLITGESGTGKELFARAIHGESYRKNGPFIAINCGAIPDALLESELFGYEEGAFTGAVRGGKPGKFELADRGTLFLDEIGDMPLPLQVKLLRVLQELKIERIGGVKPTWVDVRIIAATNRNLEEMITRGEFRSDLFYRLSVIPFNIPPLRERKEDLTLLLYHFLDKYNLILNKHVTGLSPSVQEKMLAYPWPGNVRELENAVEYAINVAAGNYIEESCIPFRVREYFTKNTGSFADDDISTINELEKKAIMAALRKFGTTGPAKEKAAQSLGMSRSTFYRKIKELGLMEEFESVMTQDSWR</sequence>
<gene>
    <name evidence="7" type="ORF">DEACI_1252</name>
    <name evidence="8" type="ORF">DEACI_3864</name>
</gene>
<dbReference type="Gene3D" id="3.40.50.300">
    <property type="entry name" value="P-loop containing nucleotide triphosphate hydrolases"/>
    <property type="match status" value="1"/>
</dbReference>
<dbReference type="Pfam" id="PF00158">
    <property type="entry name" value="Sigma54_activat"/>
    <property type="match status" value="1"/>
</dbReference>
<dbReference type="Gene3D" id="1.10.8.60">
    <property type="match status" value="1"/>
</dbReference>
<dbReference type="InterPro" id="IPR003593">
    <property type="entry name" value="AAA+_ATPase"/>
</dbReference>
<dbReference type="InterPro" id="IPR058031">
    <property type="entry name" value="AAA_lid_NorR"/>
</dbReference>
<dbReference type="EMBL" id="CDGJ01000132">
    <property type="protein sequence ID" value="CEJ09380.1"/>
    <property type="molecule type" value="Genomic_DNA"/>
</dbReference>
<keyword evidence="9" id="KW-1185">Reference proteome</keyword>
<proteinExistence type="predicted"/>
<feature type="domain" description="Sigma-54 factor interaction" evidence="5">
    <location>
        <begin position="294"/>
        <end position="524"/>
    </location>
</feature>
<protein>
    <submittedName>
        <fullName evidence="7">RNA polymerase sigma factor 54 interaction domain protein</fullName>
    </submittedName>
    <submittedName>
        <fullName evidence="8">Signal-transduction and transcriptional-control protein</fullName>
    </submittedName>
</protein>
<dbReference type="Pfam" id="PF25601">
    <property type="entry name" value="AAA_lid_14"/>
    <property type="match status" value="1"/>
</dbReference>
<dbReference type="PROSITE" id="PS50112">
    <property type="entry name" value="PAS"/>
    <property type="match status" value="1"/>
</dbReference>
<dbReference type="SUPFAM" id="SSF55785">
    <property type="entry name" value="PYP-like sensor domain (PAS domain)"/>
    <property type="match status" value="1"/>
</dbReference>
<dbReference type="PANTHER" id="PTHR32071">
    <property type="entry name" value="TRANSCRIPTIONAL REGULATORY PROTEIN"/>
    <property type="match status" value="1"/>
</dbReference>
<dbReference type="InterPro" id="IPR000014">
    <property type="entry name" value="PAS"/>
</dbReference>
<dbReference type="Proteomes" id="UP000836597">
    <property type="component" value="Chromosome"/>
</dbReference>
<dbReference type="InterPro" id="IPR025662">
    <property type="entry name" value="Sigma_54_int_dom_ATP-bd_1"/>
</dbReference>
<dbReference type="Gene3D" id="1.10.10.60">
    <property type="entry name" value="Homeodomain-like"/>
    <property type="match status" value="1"/>
</dbReference>
<dbReference type="SUPFAM" id="SSF52540">
    <property type="entry name" value="P-loop containing nucleoside triphosphate hydrolases"/>
    <property type="match status" value="1"/>
</dbReference>
<dbReference type="KEGG" id="aacx:DEACI_1252"/>
<dbReference type="CDD" id="cd00009">
    <property type="entry name" value="AAA"/>
    <property type="match status" value="1"/>
</dbReference>
<dbReference type="GO" id="GO:0006355">
    <property type="term" value="P:regulation of DNA-templated transcription"/>
    <property type="evidence" value="ECO:0007669"/>
    <property type="project" value="InterPro"/>
</dbReference>
<accession>A0A8S0W7C9</accession>
<dbReference type="InterPro" id="IPR025944">
    <property type="entry name" value="Sigma_54_int_dom_CS"/>
</dbReference>
<dbReference type="GO" id="GO:0043565">
    <property type="term" value="F:sequence-specific DNA binding"/>
    <property type="evidence" value="ECO:0007669"/>
    <property type="project" value="InterPro"/>
</dbReference>
<dbReference type="PANTHER" id="PTHR32071:SF57">
    <property type="entry name" value="C4-DICARBOXYLATE TRANSPORT TRANSCRIPTIONAL REGULATORY PROTEIN DCTD"/>
    <property type="match status" value="1"/>
</dbReference>
<dbReference type="SMART" id="SM00091">
    <property type="entry name" value="PAS"/>
    <property type="match status" value="1"/>
</dbReference>
<feature type="domain" description="PAS" evidence="6">
    <location>
        <begin position="167"/>
        <end position="211"/>
    </location>
</feature>
<evidence type="ECO:0000313" key="7">
    <source>
        <dbReference type="EMBL" id="CAA7600599.1"/>
    </source>
</evidence>
<dbReference type="SUPFAM" id="SSF46689">
    <property type="entry name" value="Homeodomain-like"/>
    <property type="match status" value="1"/>
</dbReference>
<reference evidence="8" key="1">
    <citation type="submission" date="2014-11" db="EMBL/GenBank/DDBJ databases">
        <authorList>
            <person name="Hornung B.V."/>
        </authorList>
    </citation>
    <scope>NUCLEOTIDE SEQUENCE</scope>
    <source>
        <strain evidence="8">INE</strain>
    </source>
</reference>
<dbReference type="SMART" id="SM00382">
    <property type="entry name" value="AAA"/>
    <property type="match status" value="1"/>
</dbReference>
<dbReference type="InterPro" id="IPR002197">
    <property type="entry name" value="HTH_Fis"/>
</dbReference>
<dbReference type="Proteomes" id="UP001071230">
    <property type="component" value="Unassembled WGS sequence"/>
</dbReference>
<evidence type="ECO:0000313" key="8">
    <source>
        <dbReference type="EMBL" id="CEJ09380.1"/>
    </source>
</evidence>
<dbReference type="InterPro" id="IPR027417">
    <property type="entry name" value="P-loop_NTPase"/>
</dbReference>
<organism evidence="7">
    <name type="scientific">Acididesulfobacillus acetoxydans</name>
    <dbReference type="NCBI Taxonomy" id="1561005"/>
    <lineage>
        <taxon>Bacteria</taxon>
        <taxon>Bacillati</taxon>
        <taxon>Bacillota</taxon>
        <taxon>Clostridia</taxon>
        <taxon>Eubacteriales</taxon>
        <taxon>Peptococcaceae</taxon>
        <taxon>Acididesulfobacillus</taxon>
    </lineage>
</organism>
<dbReference type="PROSITE" id="PS50045">
    <property type="entry name" value="SIGMA54_INTERACT_4"/>
    <property type="match status" value="1"/>
</dbReference>
<dbReference type="Pfam" id="PF00989">
    <property type="entry name" value="PAS"/>
    <property type="match status" value="1"/>
</dbReference>
<dbReference type="FunFam" id="3.40.50.300:FF:000006">
    <property type="entry name" value="DNA-binding transcriptional regulator NtrC"/>
    <property type="match status" value="1"/>
</dbReference>
<keyword evidence="3" id="KW-0805">Transcription regulation</keyword>
<evidence type="ECO:0000256" key="1">
    <source>
        <dbReference type="ARBA" id="ARBA00022741"/>
    </source>
</evidence>
<evidence type="ECO:0000256" key="3">
    <source>
        <dbReference type="ARBA" id="ARBA00023015"/>
    </source>
</evidence>
<evidence type="ECO:0000256" key="4">
    <source>
        <dbReference type="ARBA" id="ARBA00023163"/>
    </source>
</evidence>
<dbReference type="InterPro" id="IPR035965">
    <property type="entry name" value="PAS-like_dom_sf"/>
</dbReference>
<dbReference type="GO" id="GO:0005524">
    <property type="term" value="F:ATP binding"/>
    <property type="evidence" value="ECO:0007669"/>
    <property type="project" value="UniProtKB-KW"/>
</dbReference>
<evidence type="ECO:0000259" key="5">
    <source>
        <dbReference type="PROSITE" id="PS50045"/>
    </source>
</evidence>
<keyword evidence="4" id="KW-0804">Transcription</keyword>
<name>A0A8S0W7C9_9FIRM</name>
<keyword evidence="2" id="KW-0067">ATP-binding</keyword>
<dbReference type="AlphaFoldDB" id="A0A8S0W7C9"/>
<dbReference type="InterPro" id="IPR009057">
    <property type="entry name" value="Homeodomain-like_sf"/>
</dbReference>
<dbReference type="PROSITE" id="PS00688">
    <property type="entry name" value="SIGMA54_INTERACT_3"/>
    <property type="match status" value="1"/>
</dbReference>
<reference evidence="7" key="2">
    <citation type="submission" date="2020-01" db="EMBL/GenBank/DDBJ databases">
        <authorList>
            <person name="Hornung B."/>
        </authorList>
    </citation>
    <scope>NUCLEOTIDE SEQUENCE</scope>
    <source>
        <strain evidence="7">PacBioINE</strain>
    </source>
</reference>
<dbReference type="RefSeq" id="WP_261487611.1">
    <property type="nucleotide sequence ID" value="NZ_CDGJ01000132.1"/>
</dbReference>